<evidence type="ECO:0000259" key="3">
    <source>
        <dbReference type="Pfam" id="PF16548"/>
    </source>
</evidence>
<dbReference type="EMBL" id="PQWB01000084">
    <property type="protein sequence ID" value="POZ60952.1"/>
    <property type="molecule type" value="Genomic_DNA"/>
</dbReference>
<feature type="domain" description="Flagellar assembly protein T N-terminal" evidence="3">
    <location>
        <begin position="58"/>
        <end position="140"/>
    </location>
</feature>
<evidence type="ECO:0000313" key="4">
    <source>
        <dbReference type="EMBL" id="POZ60952.1"/>
    </source>
</evidence>
<reference evidence="5" key="1">
    <citation type="submission" date="2018-02" db="EMBL/GenBank/DDBJ databases">
        <authorList>
            <person name="O'Hara-Hanley K."/>
            <person name="Soby S."/>
        </authorList>
    </citation>
    <scope>NUCLEOTIDE SEQUENCE [LARGE SCALE GENOMIC DNA]</scope>
    <source>
        <strain evidence="5">MWU14-2602</strain>
    </source>
</reference>
<dbReference type="Gene3D" id="3.30.1660.40">
    <property type="entry name" value="FlgT, N-terminal domain"/>
    <property type="match status" value="1"/>
</dbReference>
<dbReference type="InterPro" id="IPR032370">
    <property type="entry name" value="FlgT_N"/>
</dbReference>
<name>A0A2S5DD85_9NEIS</name>
<dbReference type="InterPro" id="IPR032386">
    <property type="entry name" value="FlgT_M"/>
</dbReference>
<dbReference type="InterPro" id="IPR038165">
    <property type="entry name" value="FlgT_C_sf"/>
</dbReference>
<organism evidence="4 5">
    <name type="scientific">Chromobacterium alticapitis</name>
    <dbReference type="NCBI Taxonomy" id="2073169"/>
    <lineage>
        <taxon>Bacteria</taxon>
        <taxon>Pseudomonadati</taxon>
        <taxon>Pseudomonadota</taxon>
        <taxon>Betaproteobacteria</taxon>
        <taxon>Neisseriales</taxon>
        <taxon>Chromobacteriaceae</taxon>
        <taxon>Chromobacterium</taxon>
    </lineage>
</organism>
<dbReference type="Gene3D" id="2.40.10.410">
    <property type="entry name" value="FlgT, C-terminal domain"/>
    <property type="match status" value="1"/>
</dbReference>
<dbReference type="Pfam" id="PF16539">
    <property type="entry name" value="FlgT_M"/>
    <property type="match status" value="1"/>
</dbReference>
<keyword evidence="5" id="KW-1185">Reference proteome</keyword>
<protein>
    <recommendedName>
        <fullName evidence="6">Flagellar assembly protein T N-terminal domain-containing protein</fullName>
    </recommendedName>
</protein>
<proteinExistence type="predicted"/>
<comment type="caution">
    <text evidence="4">The sequence shown here is derived from an EMBL/GenBank/DDBJ whole genome shotgun (WGS) entry which is preliminary data.</text>
</comment>
<evidence type="ECO:0000259" key="2">
    <source>
        <dbReference type="Pfam" id="PF16539"/>
    </source>
</evidence>
<dbReference type="InterPro" id="IPR038180">
    <property type="entry name" value="FlgT_N_sf"/>
</dbReference>
<evidence type="ECO:0000256" key="1">
    <source>
        <dbReference type="SAM" id="MobiDB-lite"/>
    </source>
</evidence>
<gene>
    <name evidence="4" type="ORF">C2I19_16150</name>
</gene>
<evidence type="ECO:0008006" key="6">
    <source>
        <dbReference type="Google" id="ProtNLM"/>
    </source>
</evidence>
<dbReference type="AlphaFoldDB" id="A0A2S5DD85"/>
<sequence length="456" mass="49443">MSGRQLRRDARHARRADEGGAGPLQQQFLCEPVMMRIRQTAAAFAAASFFLAPARAEIFSAEGVAPLDNGAVAARDMAIRDAMRLISIRQGARVESAQVLENGRPAESATLTASGEVSGKVRVLNEYQQGKLYHVKIEVDTGDAAEAGRRRDASCAQPPGRSLRRKLVTTYFDVARPAEASDLGNLATSLPTELSRRLTRNPMLMVRDANTVSVLADSRVSEPAAGWEIASQLGLRENVQFVVAGRVLSTSITADGLRPSIFETNNTSEQSAIYDGPFAGLFGGGAKYRPTERQFDMEVWVYDGLTGSLLADERISGLAKGQVVPKLPKPFASAAFWRSDYGALVDKLMNKAAQRVDDIVSCIPFSARIVRKDGKRVYINAGLLDGMAVGDKLLLYKRVSGQPVRDLITSRELGMPESLNGDVTLVQVQPNFSIGVVQDSSQPVSEGDFVRFVPLR</sequence>
<dbReference type="Gene3D" id="3.40.50.10610">
    <property type="entry name" value="ABC-type transport auxiliary lipoprotein component"/>
    <property type="match status" value="1"/>
</dbReference>
<dbReference type="Proteomes" id="UP000237082">
    <property type="component" value="Unassembled WGS sequence"/>
</dbReference>
<dbReference type="Pfam" id="PF16548">
    <property type="entry name" value="FlgT_N"/>
    <property type="match status" value="1"/>
</dbReference>
<evidence type="ECO:0000313" key="5">
    <source>
        <dbReference type="Proteomes" id="UP000237082"/>
    </source>
</evidence>
<feature type="region of interest" description="Disordered" evidence="1">
    <location>
        <begin position="1"/>
        <end position="20"/>
    </location>
</feature>
<accession>A0A2S5DD85</accession>
<feature type="domain" description="Flagellar assembly protein T middle" evidence="2">
    <location>
        <begin position="161"/>
        <end position="317"/>
    </location>
</feature>